<dbReference type="WBParaSite" id="SVE_0391700.1">
    <property type="protein sequence ID" value="SVE_0391700.1"/>
    <property type="gene ID" value="SVE_0391700"/>
</dbReference>
<proteinExistence type="predicted"/>
<protein>
    <submittedName>
        <fullName evidence="2">RNA-directed DNA polymerase</fullName>
    </submittedName>
</protein>
<reference evidence="2" key="2">
    <citation type="submission" date="2015-08" db="UniProtKB">
        <authorList>
            <consortium name="WormBaseParasite"/>
        </authorList>
    </citation>
    <scope>IDENTIFICATION</scope>
</reference>
<reference evidence="1" key="1">
    <citation type="submission" date="2014-07" db="EMBL/GenBank/DDBJ databases">
        <authorList>
            <person name="Martin A.A"/>
            <person name="De Silva N."/>
        </authorList>
    </citation>
    <scope>NUCLEOTIDE SEQUENCE</scope>
</reference>
<dbReference type="AlphaFoldDB" id="A0A0K0F527"/>
<evidence type="ECO:0000313" key="2">
    <source>
        <dbReference type="WBParaSite" id="SVE_0391700.1"/>
    </source>
</evidence>
<evidence type="ECO:0000313" key="1">
    <source>
        <dbReference type="Proteomes" id="UP000035680"/>
    </source>
</evidence>
<name>A0A0K0F527_STRVS</name>
<organism evidence="1 2">
    <name type="scientific">Strongyloides venezuelensis</name>
    <name type="common">Threadworm</name>
    <dbReference type="NCBI Taxonomy" id="75913"/>
    <lineage>
        <taxon>Eukaryota</taxon>
        <taxon>Metazoa</taxon>
        <taxon>Ecdysozoa</taxon>
        <taxon>Nematoda</taxon>
        <taxon>Chromadorea</taxon>
        <taxon>Rhabditida</taxon>
        <taxon>Tylenchina</taxon>
        <taxon>Panagrolaimomorpha</taxon>
        <taxon>Strongyloidoidea</taxon>
        <taxon>Strongyloididae</taxon>
        <taxon>Strongyloides</taxon>
    </lineage>
</organism>
<sequence>MCARVAHYLHQKCVLGLSEGTRLHSCLRTWLHNDEPASKPRICSRLFCVSSERVVRTYSFEIVYCVIASSTPLPKVSENPRKRLEYQNVAISSNEMKPPCNPGGFFVSFEDSQAFTVYNTKLYTIVYLGEGVLV</sequence>
<accession>A0A0K0F527</accession>
<keyword evidence="1" id="KW-1185">Reference proteome</keyword>
<dbReference type="Proteomes" id="UP000035680">
    <property type="component" value="Unassembled WGS sequence"/>
</dbReference>